<evidence type="ECO:0000259" key="1">
    <source>
        <dbReference type="PROSITE" id="PS50263"/>
    </source>
</evidence>
<dbReference type="Gene3D" id="3.60.110.10">
    <property type="entry name" value="Carbon-nitrogen hydrolase"/>
    <property type="match status" value="1"/>
</dbReference>
<evidence type="ECO:0000313" key="2">
    <source>
        <dbReference type="EMBL" id="ORX45744.1"/>
    </source>
</evidence>
<keyword evidence="2" id="KW-0378">Hydrolase</keyword>
<dbReference type="PROSITE" id="PS50263">
    <property type="entry name" value="CN_HYDROLASE"/>
    <property type="match status" value="1"/>
</dbReference>
<dbReference type="EMBL" id="MCFH01000038">
    <property type="protein sequence ID" value="ORX45744.1"/>
    <property type="molecule type" value="Genomic_DNA"/>
</dbReference>
<feature type="domain" description="CN hydrolase" evidence="1">
    <location>
        <begin position="1"/>
        <end position="271"/>
    </location>
</feature>
<dbReference type="AlphaFoldDB" id="A0A1Y1V2E6"/>
<comment type="caution">
    <text evidence="2">The sequence shown here is derived from an EMBL/GenBank/DDBJ whole genome shotgun (WGS) entry which is preliminary data.</text>
</comment>
<dbReference type="InterPro" id="IPR036526">
    <property type="entry name" value="C-N_Hydrolase_sf"/>
</dbReference>
<dbReference type="GO" id="GO:0008418">
    <property type="term" value="F:protein-N-terminal asparagine amidohydrolase activity"/>
    <property type="evidence" value="ECO:0007669"/>
    <property type="project" value="InterPro"/>
</dbReference>
<dbReference type="SUPFAM" id="SSF56317">
    <property type="entry name" value="Carbon-nitrogen hydrolase"/>
    <property type="match status" value="1"/>
</dbReference>
<name>A0A1Y1V2E6_9FUNG</name>
<dbReference type="Proteomes" id="UP000193719">
    <property type="component" value="Unassembled WGS sequence"/>
</dbReference>
<dbReference type="STRING" id="1754191.A0A1Y1V2E6"/>
<reference evidence="2 3" key="1">
    <citation type="submission" date="2016-08" db="EMBL/GenBank/DDBJ databases">
        <title>Genomes of anaerobic fungi encode conserved fungal cellulosomes for biomass hydrolysis.</title>
        <authorList>
            <consortium name="DOE Joint Genome Institute"/>
            <person name="Haitjema C.H."/>
            <person name="Gilmore S.P."/>
            <person name="Henske J.K."/>
            <person name="Solomon K.V."/>
            <person name="De Groot R."/>
            <person name="Kuo A."/>
            <person name="Mondo S.J."/>
            <person name="Salamov A.A."/>
            <person name="Labutti K."/>
            <person name="Zhao Z."/>
            <person name="Chiniquy J."/>
            <person name="Barry K."/>
            <person name="Brewer H.M."/>
            <person name="Purvine S.O."/>
            <person name="Wright A.T."/>
            <person name="Boxma B."/>
            <person name="Van Alen T."/>
            <person name="Hackstein J.H."/>
            <person name="Baker S.E."/>
            <person name="Grigoriev I.V."/>
            <person name="O'Malley M.A."/>
        </authorList>
    </citation>
    <scope>NUCLEOTIDE SEQUENCE [LARGE SCALE GENOMIC DNA]</scope>
    <source>
        <strain evidence="3">finn</strain>
    </source>
</reference>
<dbReference type="InterPro" id="IPR003010">
    <property type="entry name" value="C-N_Hydrolase"/>
</dbReference>
<dbReference type="GO" id="GO:0030163">
    <property type="term" value="P:protein catabolic process"/>
    <property type="evidence" value="ECO:0007669"/>
    <property type="project" value="TreeGrafter"/>
</dbReference>
<gene>
    <name evidence="2" type="ORF">BCR36DRAFT_332658</name>
</gene>
<reference evidence="2 3" key="2">
    <citation type="submission" date="2016-08" db="EMBL/GenBank/DDBJ databases">
        <title>Pervasive Adenine N6-methylation of Active Genes in Fungi.</title>
        <authorList>
            <consortium name="DOE Joint Genome Institute"/>
            <person name="Mondo S.J."/>
            <person name="Dannebaum R.O."/>
            <person name="Kuo R.C."/>
            <person name="Labutti K."/>
            <person name="Haridas S."/>
            <person name="Kuo A."/>
            <person name="Salamov A."/>
            <person name="Ahrendt S.R."/>
            <person name="Lipzen A."/>
            <person name="Sullivan W."/>
            <person name="Andreopoulos W.B."/>
            <person name="Clum A."/>
            <person name="Lindquist E."/>
            <person name="Daum C."/>
            <person name="Ramamoorthy G.K."/>
            <person name="Gryganskyi A."/>
            <person name="Culley D."/>
            <person name="Magnuson J.K."/>
            <person name="James T.Y."/>
            <person name="O'Malley M.A."/>
            <person name="Stajich J.E."/>
            <person name="Spatafora J.W."/>
            <person name="Visel A."/>
            <person name="Grigoriev I.V."/>
        </authorList>
    </citation>
    <scope>NUCLEOTIDE SEQUENCE [LARGE SCALE GENOMIC DNA]</scope>
    <source>
        <strain evidence="3">finn</strain>
    </source>
</reference>
<dbReference type="PANTHER" id="PTHR11750:SF26">
    <property type="entry name" value="PROTEIN N-TERMINAL AMIDASE"/>
    <property type="match status" value="1"/>
</dbReference>
<evidence type="ECO:0000313" key="3">
    <source>
        <dbReference type="Proteomes" id="UP000193719"/>
    </source>
</evidence>
<organism evidence="2 3">
    <name type="scientific">Piromyces finnis</name>
    <dbReference type="NCBI Taxonomy" id="1754191"/>
    <lineage>
        <taxon>Eukaryota</taxon>
        <taxon>Fungi</taxon>
        <taxon>Fungi incertae sedis</taxon>
        <taxon>Chytridiomycota</taxon>
        <taxon>Chytridiomycota incertae sedis</taxon>
        <taxon>Neocallimastigomycetes</taxon>
        <taxon>Neocallimastigales</taxon>
        <taxon>Neocallimastigaceae</taxon>
        <taxon>Piromyces</taxon>
    </lineage>
</organism>
<dbReference type="OrthoDB" id="201515at2759"/>
<dbReference type="InterPro" id="IPR039703">
    <property type="entry name" value="Nta1"/>
</dbReference>
<dbReference type="PANTHER" id="PTHR11750">
    <property type="entry name" value="PROTEIN N-TERMINAL AMIDASE"/>
    <property type="match status" value="1"/>
</dbReference>
<accession>A0A1Y1V2E6</accession>
<keyword evidence="3" id="KW-1185">Reference proteome</keyword>
<proteinExistence type="predicted"/>
<dbReference type="GO" id="GO:0070773">
    <property type="term" value="F:protein-N-terminal glutamine amidohydrolase activity"/>
    <property type="evidence" value="ECO:0007669"/>
    <property type="project" value="InterPro"/>
</dbReference>
<dbReference type="Pfam" id="PF00795">
    <property type="entry name" value="CN_hydrolase"/>
    <property type="match status" value="1"/>
</dbReference>
<sequence length="282" mass="32352">MKIGLVQFSPIPRNRKKNIEIADGLTQSLEKGDVDYIIFPEMIFTGYMFECKEDIKDFVEDGETGVTVTWAKELAKRVHSYVQIGYPQALIKDGKVLYYNSICIVNPEGLVRNYQKSFLYSQDEKWAEEGPGFQTYDFPELGQYRKAGPGICMDINPYRFEAEFTKFEFANFHKSKGTTFFPCSMAWLSSGDGEENLFNYWLTRFSPIVLQEDQADYKPSLIAISNRSGTEKDTKFAGSSCVIRVDGFKKVSLLGYLHEDQEGLIIVNTENNEEEDYDEDDE</sequence>
<protein>
    <submittedName>
        <fullName evidence="2">Carbon-nitrogen hydrolase</fullName>
    </submittedName>
</protein>